<gene>
    <name evidence="1" type="ORF">HAX54_033495</name>
</gene>
<sequence>KSLFRAFIAIICDIDGFVSIIQIWNWEIFLHFHPTRRMPLVLKGEDAHDNKTLLLYEKRCMRFVWMSHVAILHALLPCFTADQGVWIAVVPMIYLDIMEEYIPGLETLQKAEEVRRIDELHVPAVLAPAPTPDPELSTSTHPFLDMPRSFSQSSQDAYIPVHDDMDWAALHRDLKG</sequence>
<proteinExistence type="predicted"/>
<dbReference type="EMBL" id="JACEIK010004296">
    <property type="protein sequence ID" value="MCD9644949.1"/>
    <property type="molecule type" value="Genomic_DNA"/>
</dbReference>
<reference evidence="1 2" key="1">
    <citation type="journal article" date="2021" name="BMC Genomics">
        <title>Datura genome reveals duplications of psychoactive alkaloid biosynthetic genes and high mutation rate following tissue culture.</title>
        <authorList>
            <person name="Rajewski A."/>
            <person name="Carter-House D."/>
            <person name="Stajich J."/>
            <person name="Litt A."/>
        </authorList>
    </citation>
    <scope>NUCLEOTIDE SEQUENCE [LARGE SCALE GENOMIC DNA]</scope>
    <source>
        <strain evidence="1">AR-01</strain>
    </source>
</reference>
<name>A0ABS8VFW7_DATST</name>
<feature type="non-terminal residue" evidence="1">
    <location>
        <position position="1"/>
    </location>
</feature>
<organism evidence="1 2">
    <name type="scientific">Datura stramonium</name>
    <name type="common">Jimsonweed</name>
    <name type="synonym">Common thornapple</name>
    <dbReference type="NCBI Taxonomy" id="4076"/>
    <lineage>
        <taxon>Eukaryota</taxon>
        <taxon>Viridiplantae</taxon>
        <taxon>Streptophyta</taxon>
        <taxon>Embryophyta</taxon>
        <taxon>Tracheophyta</taxon>
        <taxon>Spermatophyta</taxon>
        <taxon>Magnoliopsida</taxon>
        <taxon>eudicotyledons</taxon>
        <taxon>Gunneridae</taxon>
        <taxon>Pentapetalae</taxon>
        <taxon>asterids</taxon>
        <taxon>lamiids</taxon>
        <taxon>Solanales</taxon>
        <taxon>Solanaceae</taxon>
        <taxon>Solanoideae</taxon>
        <taxon>Datureae</taxon>
        <taxon>Datura</taxon>
    </lineage>
</organism>
<protein>
    <submittedName>
        <fullName evidence="1">Uncharacterized protein</fullName>
    </submittedName>
</protein>
<evidence type="ECO:0000313" key="2">
    <source>
        <dbReference type="Proteomes" id="UP000823775"/>
    </source>
</evidence>
<comment type="caution">
    <text evidence="1">The sequence shown here is derived from an EMBL/GenBank/DDBJ whole genome shotgun (WGS) entry which is preliminary data.</text>
</comment>
<dbReference type="Proteomes" id="UP000823775">
    <property type="component" value="Unassembled WGS sequence"/>
</dbReference>
<keyword evidence="2" id="KW-1185">Reference proteome</keyword>
<evidence type="ECO:0000313" key="1">
    <source>
        <dbReference type="EMBL" id="MCD9644949.1"/>
    </source>
</evidence>
<accession>A0ABS8VFW7</accession>